<evidence type="ECO:0000259" key="3">
    <source>
        <dbReference type="PROSITE" id="PS50110"/>
    </source>
</evidence>
<dbReference type="InterPro" id="IPR036457">
    <property type="entry name" value="PPM-type-like_dom_sf"/>
</dbReference>
<proteinExistence type="predicted"/>
<evidence type="ECO:0000313" key="5">
    <source>
        <dbReference type="Proteomes" id="UP000664417"/>
    </source>
</evidence>
<comment type="caution">
    <text evidence="4">The sequence shown here is derived from an EMBL/GenBank/DDBJ whole genome shotgun (WGS) entry which is preliminary data.</text>
</comment>
<dbReference type="PANTHER" id="PTHR43156">
    <property type="entry name" value="STAGE II SPORULATION PROTEIN E-RELATED"/>
    <property type="match status" value="1"/>
</dbReference>
<dbReference type="Pfam" id="PF07228">
    <property type="entry name" value="SpoIIE"/>
    <property type="match status" value="1"/>
</dbReference>
<dbReference type="GO" id="GO:0000160">
    <property type="term" value="P:phosphorelay signal transduction system"/>
    <property type="evidence" value="ECO:0007669"/>
    <property type="project" value="InterPro"/>
</dbReference>
<organism evidence="4 5">
    <name type="scientific">Acanthopleuribacter pedis</name>
    <dbReference type="NCBI Taxonomy" id="442870"/>
    <lineage>
        <taxon>Bacteria</taxon>
        <taxon>Pseudomonadati</taxon>
        <taxon>Acidobacteriota</taxon>
        <taxon>Holophagae</taxon>
        <taxon>Acanthopleuribacterales</taxon>
        <taxon>Acanthopleuribacteraceae</taxon>
        <taxon>Acanthopleuribacter</taxon>
    </lineage>
</organism>
<dbReference type="PROSITE" id="PS50110">
    <property type="entry name" value="RESPONSE_REGULATORY"/>
    <property type="match status" value="1"/>
</dbReference>
<dbReference type="CDD" id="cd17574">
    <property type="entry name" value="REC_OmpR"/>
    <property type="match status" value="1"/>
</dbReference>
<reference evidence="4" key="1">
    <citation type="submission" date="2021-03" db="EMBL/GenBank/DDBJ databases">
        <authorList>
            <person name="Wang G."/>
        </authorList>
    </citation>
    <scope>NUCLEOTIDE SEQUENCE</scope>
    <source>
        <strain evidence="4">KCTC 12899</strain>
    </source>
</reference>
<dbReference type="Proteomes" id="UP000664417">
    <property type="component" value="Unassembled WGS sequence"/>
</dbReference>
<gene>
    <name evidence="4" type="ORF">J3U88_25160</name>
</gene>
<dbReference type="InterPro" id="IPR052016">
    <property type="entry name" value="Bact_Sigma-Reg"/>
</dbReference>
<evidence type="ECO:0000256" key="1">
    <source>
        <dbReference type="ARBA" id="ARBA00022801"/>
    </source>
</evidence>
<dbReference type="SMART" id="SM00331">
    <property type="entry name" value="PP2C_SIG"/>
    <property type="match status" value="1"/>
</dbReference>
<dbReference type="Pfam" id="PF00072">
    <property type="entry name" value="Response_reg"/>
    <property type="match status" value="1"/>
</dbReference>
<dbReference type="RefSeq" id="WP_207861765.1">
    <property type="nucleotide sequence ID" value="NZ_JAFREP010000027.1"/>
</dbReference>
<dbReference type="InterPro" id="IPR001932">
    <property type="entry name" value="PPM-type_phosphatase-like_dom"/>
</dbReference>
<feature type="domain" description="Response regulatory" evidence="3">
    <location>
        <begin position="7"/>
        <end position="123"/>
    </location>
</feature>
<accession>A0A8J7U6U5</accession>
<name>A0A8J7U6U5_9BACT</name>
<dbReference type="GO" id="GO:0016791">
    <property type="term" value="F:phosphatase activity"/>
    <property type="evidence" value="ECO:0007669"/>
    <property type="project" value="TreeGrafter"/>
</dbReference>
<dbReference type="InterPro" id="IPR001789">
    <property type="entry name" value="Sig_transdc_resp-reg_receiver"/>
</dbReference>
<evidence type="ECO:0000256" key="2">
    <source>
        <dbReference type="PROSITE-ProRule" id="PRU00169"/>
    </source>
</evidence>
<dbReference type="SUPFAM" id="SSF52172">
    <property type="entry name" value="CheY-like"/>
    <property type="match status" value="1"/>
</dbReference>
<dbReference type="PANTHER" id="PTHR43156:SF2">
    <property type="entry name" value="STAGE II SPORULATION PROTEIN E"/>
    <property type="match status" value="1"/>
</dbReference>
<sequence>MPVERRRILVVDDDDDMRELLERRLKRWQHEVVVADNGLKALEILKEEDIQFVITDWMMPEMNGLELCKAVRAGSGNRYIYIMLLTGKAERNDLVEGIEAGADDFIVKPFKKEELQVRIRAGLRVLEFERQKEQALQEVRAKHQALEEANKTIHAHLEAAGRLQQAMLPQHHRTFNDFRFESLFVPCEYVAGDMFNYFQLDEARTAFYLLDVAGHGVPAAMQSVTLSKVINPSTLADQMAVKDQIDPRVPILDFFDPVAMVTKLNQIFLGPSSGTQYFTMFYGVIDTRTRRISLTQAGHPPVVWLKSNGGAELVGDGGYPVGLLRKASYDLIEFSYQPGDRLYLYSDALTDGRNDERESFGQKRMLATFQQYGDLPLREALESVHKTLKDWVGDEVLDDDLSILGLQFLNPE</sequence>
<keyword evidence="2" id="KW-0597">Phosphoprotein</keyword>
<dbReference type="AlphaFoldDB" id="A0A8J7U6U5"/>
<evidence type="ECO:0000313" key="4">
    <source>
        <dbReference type="EMBL" id="MBO1321793.1"/>
    </source>
</evidence>
<keyword evidence="1" id="KW-0378">Hydrolase</keyword>
<feature type="modified residue" description="4-aspartylphosphate" evidence="2">
    <location>
        <position position="56"/>
    </location>
</feature>
<protein>
    <submittedName>
        <fullName evidence="4">SpoIIE family protein phosphatase</fullName>
    </submittedName>
</protein>
<keyword evidence="5" id="KW-1185">Reference proteome</keyword>
<dbReference type="Gene3D" id="3.60.40.10">
    <property type="entry name" value="PPM-type phosphatase domain"/>
    <property type="match status" value="1"/>
</dbReference>
<dbReference type="InterPro" id="IPR011006">
    <property type="entry name" value="CheY-like_superfamily"/>
</dbReference>
<dbReference type="Gene3D" id="3.40.50.2300">
    <property type="match status" value="1"/>
</dbReference>
<dbReference type="SMART" id="SM00448">
    <property type="entry name" value="REC"/>
    <property type="match status" value="1"/>
</dbReference>
<dbReference type="EMBL" id="JAFREP010000027">
    <property type="protein sequence ID" value="MBO1321793.1"/>
    <property type="molecule type" value="Genomic_DNA"/>
</dbReference>